<dbReference type="AlphaFoldDB" id="A0A2P5XNE9"/>
<dbReference type="EMBL" id="KZ664542">
    <property type="protein sequence ID" value="PPS04841.1"/>
    <property type="molecule type" value="Genomic_DNA"/>
</dbReference>
<name>A0A2P5XNE9_GOSBA</name>
<accession>A0A2P5XNE9</accession>
<reference evidence="1 2" key="1">
    <citation type="submission" date="2015-01" db="EMBL/GenBank/DDBJ databases">
        <title>Genome of allotetraploid Gossypium barbadense reveals genomic plasticity and fiber elongation in cotton evolution.</title>
        <authorList>
            <person name="Chen X."/>
            <person name="Liu X."/>
            <person name="Zhao B."/>
            <person name="Zheng H."/>
            <person name="Hu Y."/>
            <person name="Lu G."/>
            <person name="Yang C."/>
            <person name="Chen J."/>
            <person name="Shan C."/>
            <person name="Zhang L."/>
            <person name="Zhou Y."/>
            <person name="Wang L."/>
            <person name="Guo W."/>
            <person name="Bai Y."/>
            <person name="Ruan J."/>
            <person name="Shangguan X."/>
            <person name="Mao Y."/>
            <person name="Jiang J."/>
            <person name="Zhu Y."/>
            <person name="Lei J."/>
            <person name="Kang H."/>
            <person name="Chen S."/>
            <person name="He X."/>
            <person name="Wang R."/>
            <person name="Wang Y."/>
            <person name="Chen J."/>
            <person name="Wang L."/>
            <person name="Yu S."/>
            <person name="Wang B."/>
            <person name="Wei J."/>
            <person name="Song S."/>
            <person name="Lu X."/>
            <person name="Gao Z."/>
            <person name="Gu W."/>
            <person name="Deng X."/>
            <person name="Ma D."/>
            <person name="Wang S."/>
            <person name="Liang W."/>
            <person name="Fang L."/>
            <person name="Cai C."/>
            <person name="Zhu X."/>
            <person name="Zhou B."/>
            <person name="Zhang Y."/>
            <person name="Chen Z."/>
            <person name="Xu S."/>
            <person name="Zhu R."/>
            <person name="Wang S."/>
            <person name="Zhang T."/>
            <person name="Zhao G."/>
        </authorList>
    </citation>
    <scope>NUCLEOTIDE SEQUENCE [LARGE SCALE GENOMIC DNA]</scope>
    <source>
        <strain evidence="2">cv. Xinhai21</strain>
        <tissue evidence="1">Leaf</tissue>
    </source>
</reference>
<dbReference type="Proteomes" id="UP000239757">
    <property type="component" value="Unassembled WGS sequence"/>
</dbReference>
<evidence type="ECO:0000313" key="2">
    <source>
        <dbReference type="Proteomes" id="UP000239757"/>
    </source>
</evidence>
<gene>
    <name evidence="1" type="ORF">GOBAR_AA15821</name>
</gene>
<protein>
    <submittedName>
        <fullName evidence="1">Uncharacterized protein</fullName>
    </submittedName>
</protein>
<sequence>MGQSVRHRFSIVVRRLVIGKGEKEWGKDRVKGGRRGSEVGVVFRRGVVGDGGGCDEGDGKGLFVCGSATWKNVEGRRGCCFGGRKEEGKRGQSAMVVVGEKGVRLMREDANSSSVGSLG</sequence>
<evidence type="ECO:0000313" key="1">
    <source>
        <dbReference type="EMBL" id="PPS04841.1"/>
    </source>
</evidence>
<organism evidence="1 2">
    <name type="scientific">Gossypium barbadense</name>
    <name type="common">Sea Island cotton</name>
    <name type="synonym">Hibiscus barbadensis</name>
    <dbReference type="NCBI Taxonomy" id="3634"/>
    <lineage>
        <taxon>Eukaryota</taxon>
        <taxon>Viridiplantae</taxon>
        <taxon>Streptophyta</taxon>
        <taxon>Embryophyta</taxon>
        <taxon>Tracheophyta</taxon>
        <taxon>Spermatophyta</taxon>
        <taxon>Magnoliopsida</taxon>
        <taxon>eudicotyledons</taxon>
        <taxon>Gunneridae</taxon>
        <taxon>Pentapetalae</taxon>
        <taxon>rosids</taxon>
        <taxon>malvids</taxon>
        <taxon>Malvales</taxon>
        <taxon>Malvaceae</taxon>
        <taxon>Malvoideae</taxon>
        <taxon>Gossypium</taxon>
    </lineage>
</organism>
<proteinExistence type="predicted"/>